<feature type="compositionally biased region" description="Low complexity" evidence="2">
    <location>
        <begin position="364"/>
        <end position="390"/>
    </location>
</feature>
<evidence type="ECO:0008006" key="5">
    <source>
        <dbReference type="Google" id="ProtNLM"/>
    </source>
</evidence>
<dbReference type="PANTHER" id="PTHR16095">
    <property type="entry name" value="TRANSMEMBRANE PROTEIN 143 FAMILY MEMBER"/>
    <property type="match status" value="1"/>
</dbReference>
<reference evidence="3 4" key="1">
    <citation type="submission" date="2024-09" db="EMBL/GenBank/DDBJ databases">
        <title>A chromosome-level genome assembly of Gray's grenadier anchovy, Coilia grayii.</title>
        <authorList>
            <person name="Fu Z."/>
        </authorList>
    </citation>
    <scope>NUCLEOTIDE SEQUENCE [LARGE SCALE GENOMIC DNA]</scope>
    <source>
        <strain evidence="3">G4</strain>
        <tissue evidence="3">Muscle</tissue>
    </source>
</reference>
<feature type="region of interest" description="Disordered" evidence="2">
    <location>
        <begin position="72"/>
        <end position="123"/>
    </location>
</feature>
<comment type="caution">
    <text evidence="3">The sequence shown here is derived from an EMBL/GenBank/DDBJ whole genome shotgun (WGS) entry which is preliminary data.</text>
</comment>
<dbReference type="Pfam" id="PF15385">
    <property type="entry name" value="SARG"/>
    <property type="match status" value="1"/>
</dbReference>
<proteinExistence type="predicted"/>
<feature type="region of interest" description="Disordered" evidence="2">
    <location>
        <begin position="301"/>
        <end position="390"/>
    </location>
</feature>
<feature type="compositionally biased region" description="Polar residues" evidence="2">
    <location>
        <begin position="605"/>
        <end position="614"/>
    </location>
</feature>
<feature type="region of interest" description="Disordered" evidence="2">
    <location>
        <begin position="235"/>
        <end position="264"/>
    </location>
</feature>
<feature type="compositionally biased region" description="Polar residues" evidence="2">
    <location>
        <begin position="88"/>
        <end position="112"/>
    </location>
</feature>
<dbReference type="AlphaFoldDB" id="A0ABD1KTY1"/>
<evidence type="ECO:0000256" key="2">
    <source>
        <dbReference type="SAM" id="MobiDB-lite"/>
    </source>
</evidence>
<organism evidence="3 4">
    <name type="scientific">Coilia grayii</name>
    <name type="common">Gray's grenadier anchovy</name>
    <dbReference type="NCBI Taxonomy" id="363190"/>
    <lineage>
        <taxon>Eukaryota</taxon>
        <taxon>Metazoa</taxon>
        <taxon>Chordata</taxon>
        <taxon>Craniata</taxon>
        <taxon>Vertebrata</taxon>
        <taxon>Euteleostomi</taxon>
        <taxon>Actinopterygii</taxon>
        <taxon>Neopterygii</taxon>
        <taxon>Teleostei</taxon>
        <taxon>Clupei</taxon>
        <taxon>Clupeiformes</taxon>
        <taxon>Clupeoidei</taxon>
        <taxon>Engraulidae</taxon>
        <taxon>Coilinae</taxon>
        <taxon>Coilia</taxon>
    </lineage>
</organism>
<feature type="region of interest" description="Disordered" evidence="2">
    <location>
        <begin position="577"/>
        <end position="679"/>
    </location>
</feature>
<evidence type="ECO:0000313" key="4">
    <source>
        <dbReference type="Proteomes" id="UP001591681"/>
    </source>
</evidence>
<keyword evidence="1" id="KW-0597">Phosphoprotein</keyword>
<feature type="region of interest" description="Disordered" evidence="2">
    <location>
        <begin position="452"/>
        <end position="492"/>
    </location>
</feature>
<accession>A0ABD1KTY1</accession>
<feature type="compositionally biased region" description="Polar residues" evidence="2">
    <location>
        <begin position="541"/>
        <end position="561"/>
    </location>
</feature>
<feature type="compositionally biased region" description="Low complexity" evidence="2">
    <location>
        <begin position="452"/>
        <end position="463"/>
    </location>
</feature>
<feature type="compositionally biased region" description="Basic and acidic residues" evidence="2">
    <location>
        <begin position="325"/>
        <end position="334"/>
    </location>
</feature>
<feature type="compositionally biased region" description="Polar residues" evidence="2">
    <location>
        <begin position="661"/>
        <end position="670"/>
    </location>
</feature>
<feature type="compositionally biased region" description="Pro residues" evidence="2">
    <location>
        <begin position="464"/>
        <end position="479"/>
    </location>
</feature>
<gene>
    <name evidence="3" type="ORF">ACEWY4_001793</name>
</gene>
<dbReference type="Proteomes" id="UP001591681">
    <property type="component" value="Unassembled WGS sequence"/>
</dbReference>
<dbReference type="EMBL" id="JBHFQA010000002">
    <property type="protein sequence ID" value="KAL2102625.1"/>
    <property type="molecule type" value="Genomic_DNA"/>
</dbReference>
<keyword evidence="4" id="KW-1185">Reference proteome</keyword>
<protein>
    <recommendedName>
        <fullName evidence="5">Proline and serine-rich protein 2</fullName>
    </recommendedName>
</protein>
<name>A0ABD1KTY1_9TELE</name>
<evidence type="ECO:0000313" key="3">
    <source>
        <dbReference type="EMBL" id="KAL2102625.1"/>
    </source>
</evidence>
<feature type="region of interest" description="Disordered" evidence="2">
    <location>
        <begin position="508"/>
        <end position="561"/>
    </location>
</feature>
<feature type="compositionally biased region" description="Polar residues" evidence="2">
    <location>
        <begin position="237"/>
        <end position="264"/>
    </location>
</feature>
<evidence type="ECO:0000256" key="1">
    <source>
        <dbReference type="ARBA" id="ARBA00022553"/>
    </source>
</evidence>
<feature type="region of interest" description="Disordered" evidence="2">
    <location>
        <begin position="175"/>
        <end position="201"/>
    </location>
</feature>
<sequence>MPSQRCAPELLAMDVQVQPSLHCRVNGGHNSSVGTRAQSFDDDALQHLSLAEKECILFFEETIDSLEDGFQDELEEEGEGPPQVQEAGLSSGSNTPVEVASVPQSPVQTSTPVPEHPHSPRENDIIDLVYSPPPDHSGVREVVFQPTMPDFQSLAVAPETHFEMNAKRHPLENFPSEYHLSPPSMASTHGQDAAGGGYQPPVGSVPTPVVIAQKLAENQGDSMLPSMLVKRRRSLESTRVVTPTSQLVAEQSAKQGPPTSSKPNVNLMLGTRDLNHSVAVAAVNAAQERRALLLANLSGAPHPMEGGEPPCRRNLPTRSVSFRDSTPEKSHMEALSKLGLVRSRARSITPTVEARAEPKPKPRSPTITTTSFSSLSSSSSSSSSSIPSPTLKAEIHTDFNRFGGKSTVVTPLPAASPTVDTPPASVAPASADVVSRDFNSYGGKTITVVPAATSTTTTSSADPSPSPPPPSARTTPPPAKTDAPAFEINSYGGRTKTIIPASALARADVTDGPAGHQQDARVNARTHTPSPPSTIKGEVPHTSTPAAHITPTANPATSNSVGHYGCRSKVITPAPAAVPKVDSHPPEAPTSASENRARTEVLVSRGNSFGNRPSATARGGCARGKSATLPPTAPKPANPHRVTKLPSPEHEVRRKPAKPSFRSQGVTVQFSGRGATDESRREALRKLGLLKDTKDTSLL</sequence>
<dbReference type="PANTHER" id="PTHR16095:SF9">
    <property type="entry name" value="PROLINE AND SERINE-RICH PROTEIN 2"/>
    <property type="match status" value="1"/>
</dbReference>